<keyword evidence="8" id="KW-0178">Competence</keyword>
<gene>
    <name evidence="10" type="ORF">BW732_05175</name>
</gene>
<dbReference type="Proteomes" id="UP000188246">
    <property type="component" value="Chromosome"/>
</dbReference>
<dbReference type="InterPro" id="IPR012902">
    <property type="entry name" value="N_methyl_site"/>
</dbReference>
<dbReference type="OrthoDB" id="2200323at2"/>
<dbReference type="PRINTS" id="PR00813">
    <property type="entry name" value="BCTERIALGSPG"/>
</dbReference>
<dbReference type="GO" id="GO:0005886">
    <property type="term" value="C:plasma membrane"/>
    <property type="evidence" value="ECO:0007669"/>
    <property type="project" value="UniProtKB-SubCell"/>
</dbReference>
<evidence type="ECO:0000256" key="6">
    <source>
        <dbReference type="ARBA" id="ARBA00022989"/>
    </source>
</evidence>
<keyword evidence="4" id="KW-0488">Methylation</keyword>
<evidence type="ECO:0000313" key="11">
    <source>
        <dbReference type="Proteomes" id="UP000188246"/>
    </source>
</evidence>
<dbReference type="SUPFAM" id="SSF54523">
    <property type="entry name" value="Pili subunits"/>
    <property type="match status" value="1"/>
</dbReference>
<dbReference type="AlphaFoldDB" id="A0A1Q2D5L6"/>
<evidence type="ECO:0000256" key="4">
    <source>
        <dbReference type="ARBA" id="ARBA00022481"/>
    </source>
</evidence>
<evidence type="ECO:0000256" key="5">
    <source>
        <dbReference type="ARBA" id="ARBA00022692"/>
    </source>
</evidence>
<evidence type="ECO:0000256" key="8">
    <source>
        <dbReference type="ARBA" id="ARBA00023287"/>
    </source>
</evidence>
<protein>
    <submittedName>
        <fullName evidence="10">Uncharacterized protein</fullName>
    </submittedName>
</protein>
<dbReference type="NCBIfam" id="NF040999">
    <property type="entry name" value="pilin_ComGC"/>
    <property type="match status" value="1"/>
</dbReference>
<accession>A0A1Q2D5L6</accession>
<evidence type="ECO:0000256" key="9">
    <source>
        <dbReference type="ARBA" id="ARBA00043982"/>
    </source>
</evidence>
<keyword evidence="5" id="KW-0812">Transmembrane</keyword>
<organism evidence="10 11">
    <name type="scientific">Vagococcus penaei</name>
    <dbReference type="NCBI Taxonomy" id="633807"/>
    <lineage>
        <taxon>Bacteria</taxon>
        <taxon>Bacillati</taxon>
        <taxon>Bacillota</taxon>
        <taxon>Bacilli</taxon>
        <taxon>Lactobacillales</taxon>
        <taxon>Enterococcaceae</taxon>
        <taxon>Vagococcus</taxon>
    </lineage>
</organism>
<dbReference type="InterPro" id="IPR045584">
    <property type="entry name" value="Pilin-like"/>
</dbReference>
<dbReference type="InterPro" id="IPR000983">
    <property type="entry name" value="Bac_GSPG_pilin"/>
</dbReference>
<dbReference type="PIRSF" id="PIRSF029928">
    <property type="entry name" value="Late_competence_ComGC"/>
    <property type="match status" value="1"/>
</dbReference>
<dbReference type="Gene3D" id="3.30.700.10">
    <property type="entry name" value="Glycoprotein, Type 4 Pilin"/>
    <property type="match status" value="1"/>
</dbReference>
<proteinExistence type="inferred from homology"/>
<dbReference type="GO" id="GO:0015627">
    <property type="term" value="C:type II protein secretion system complex"/>
    <property type="evidence" value="ECO:0007669"/>
    <property type="project" value="InterPro"/>
</dbReference>
<dbReference type="GO" id="GO:0009986">
    <property type="term" value="C:cell surface"/>
    <property type="evidence" value="ECO:0007669"/>
    <property type="project" value="UniProtKB-SubCell"/>
</dbReference>
<reference evidence="10 11" key="1">
    <citation type="journal article" date="2010" name="Int. J. Syst. Evol. Microbiol.">
        <title>Vagococcus penaei sp. nov., isolated from spoilage microbiota of cooked shrimp (Penaeus vannamei).</title>
        <authorList>
            <person name="Jaffres E."/>
            <person name="Prevost H."/>
            <person name="Rossero A."/>
            <person name="Joffraud J.J."/>
            <person name="Dousset X."/>
        </authorList>
    </citation>
    <scope>NUCLEOTIDE SEQUENCE [LARGE SCALE GENOMIC DNA]</scope>
    <source>
        <strain evidence="10 11">CD276</strain>
    </source>
</reference>
<keyword evidence="3" id="KW-1003">Cell membrane</keyword>
<dbReference type="STRING" id="633807.BW732_05175"/>
<name>A0A1Q2D5L6_9ENTE</name>
<keyword evidence="6" id="KW-1133">Transmembrane helix</keyword>
<evidence type="ECO:0000256" key="1">
    <source>
        <dbReference type="ARBA" id="ARBA00004162"/>
    </source>
</evidence>
<dbReference type="Pfam" id="PF07963">
    <property type="entry name" value="N_methyl"/>
    <property type="match status" value="1"/>
</dbReference>
<evidence type="ECO:0000256" key="7">
    <source>
        <dbReference type="ARBA" id="ARBA00023136"/>
    </source>
</evidence>
<dbReference type="GO" id="GO:0030420">
    <property type="term" value="P:establishment of competence for transformation"/>
    <property type="evidence" value="ECO:0007669"/>
    <property type="project" value="UniProtKB-KW"/>
</dbReference>
<comment type="similarity">
    <text evidence="9">Belongs to the ComGC family.</text>
</comment>
<comment type="subcellular location">
    <subcellularLocation>
        <location evidence="1">Cell membrane</location>
        <topology evidence="1">Single-pass membrane protein</topology>
    </subcellularLocation>
    <subcellularLocation>
        <location evidence="2">Cell surface</location>
    </subcellularLocation>
</comment>
<keyword evidence="7" id="KW-0472">Membrane</keyword>
<dbReference type="RefSeq" id="WP_077275775.1">
    <property type="nucleotide sequence ID" value="NZ_CP019609.1"/>
</dbReference>
<evidence type="ECO:0000256" key="2">
    <source>
        <dbReference type="ARBA" id="ARBA00004241"/>
    </source>
</evidence>
<dbReference type="PROSITE" id="PS00409">
    <property type="entry name" value="PROKAR_NTER_METHYL"/>
    <property type="match status" value="1"/>
</dbReference>
<keyword evidence="11" id="KW-1185">Reference proteome</keyword>
<sequence length="109" mass="12524">MIETSKKMIIKQKNQGFTLLEMLVVLLIVTVLIILFIPNVTKQRSMISEKEKAGLTKVIETQVEMYYLENGSYPSDIATLSSHGYLSEEQVKKAEKYKIMELKIPQIDK</sequence>
<dbReference type="KEGG" id="vpi:BW732_05175"/>
<evidence type="ECO:0000313" key="10">
    <source>
        <dbReference type="EMBL" id="AQP53688.1"/>
    </source>
</evidence>
<evidence type="ECO:0000256" key="3">
    <source>
        <dbReference type="ARBA" id="ARBA00022475"/>
    </source>
</evidence>
<dbReference type="EMBL" id="CP019609">
    <property type="protein sequence ID" value="AQP53688.1"/>
    <property type="molecule type" value="Genomic_DNA"/>
</dbReference>
<dbReference type="InterPro" id="IPR016940">
    <property type="entry name" value="ComGC"/>
</dbReference>
<dbReference type="GO" id="GO:0015628">
    <property type="term" value="P:protein secretion by the type II secretion system"/>
    <property type="evidence" value="ECO:0007669"/>
    <property type="project" value="InterPro"/>
</dbReference>
<dbReference type="NCBIfam" id="TIGR02532">
    <property type="entry name" value="IV_pilin_GFxxxE"/>
    <property type="match status" value="1"/>
</dbReference>